<dbReference type="OrthoDB" id="447555at2759"/>
<feature type="non-terminal residue" evidence="2">
    <location>
        <position position="633"/>
    </location>
</feature>
<reference evidence="2" key="1">
    <citation type="submission" date="2021-02" db="EMBL/GenBank/DDBJ databases">
        <authorList>
            <person name="Dougan E. K."/>
            <person name="Rhodes N."/>
            <person name="Thang M."/>
            <person name="Chan C."/>
        </authorList>
    </citation>
    <scope>NUCLEOTIDE SEQUENCE</scope>
</reference>
<feature type="non-terminal residue" evidence="2">
    <location>
        <position position="1"/>
    </location>
</feature>
<dbReference type="EMBL" id="CAJNJA010096008">
    <property type="protein sequence ID" value="CAE7942218.1"/>
    <property type="molecule type" value="Genomic_DNA"/>
</dbReference>
<evidence type="ECO:0000256" key="1">
    <source>
        <dbReference type="SAM" id="MobiDB-lite"/>
    </source>
</evidence>
<protein>
    <submittedName>
        <fullName evidence="2">GIP protein</fullName>
    </submittedName>
</protein>
<comment type="caution">
    <text evidence="2">The sequence shown here is derived from an EMBL/GenBank/DDBJ whole genome shotgun (WGS) entry which is preliminary data.</text>
</comment>
<proteinExistence type="predicted"/>
<keyword evidence="3" id="KW-1185">Reference proteome</keyword>
<dbReference type="Proteomes" id="UP000601435">
    <property type="component" value="Unassembled WGS sequence"/>
</dbReference>
<gene>
    <name evidence="2" type="primary">GIP</name>
    <name evidence="2" type="ORF">SNEC2469_LOCUS34578</name>
</gene>
<organism evidence="2 3">
    <name type="scientific">Symbiodinium necroappetens</name>
    <dbReference type="NCBI Taxonomy" id="1628268"/>
    <lineage>
        <taxon>Eukaryota</taxon>
        <taxon>Sar</taxon>
        <taxon>Alveolata</taxon>
        <taxon>Dinophyceae</taxon>
        <taxon>Suessiales</taxon>
        <taxon>Symbiodiniaceae</taxon>
        <taxon>Symbiodinium</taxon>
    </lineage>
</organism>
<evidence type="ECO:0000313" key="2">
    <source>
        <dbReference type="EMBL" id="CAE7942218.1"/>
    </source>
</evidence>
<accession>A0A813CEW8</accession>
<name>A0A813CEW8_9DINO</name>
<sequence>LYYKIWLALQMNPNSYDDGDEQVMSPNVTGDPGMRRTVTPTPIVNGVDPPPGGHLDMDGEVTGPRVESTSPSISARPAHSTAGVVGRESRAATAAAPKAPRLRIVLEYTPNHWDQPLVALVIMRWNRGNLEQVTVPGTPLFDMHTMERLQQLHAAAPQSLMRFPPLTLLADGLRGSLLRVKSKAQCLHRLGEEQPVRGVYGDGAIKPGVNTLPDLPLPGILVEAGEWYSNYLRIETMILAALPQAVKQEVKVKGVEFAEAQISRRSIGAQDTVYFLHIPAGVKEGEAKGKGKGGDSREEWYRTKGGTLVVPPTVHHPHLGLLKTGVGRNTCPFIQEDQALSLISQLEDRRLSEFKEQVQELEVHMESVSAPVDPTEALRRYAITGGRSEALRAIFAQPYFDGVDESLKARLAEDLVGLDEDSGKRMLKQLPVNRAHRRSLLASERTWCQDRDMQLVEVDVISKGGKGWDLMKSDGVWRVERVRSRSRRTQVCTNLDLSCMCALEGRYTGPSCEELDQVIARALKRLPIFPFQMKFHNQTQRYGLVGAFRVPKSAIQHSKAASKEAGIEDLFGVEQERNNDPVEDLAEYQPSELGRVSTNSLVAFSSKVGSTGCRSTDPWKMGEVVNPIEYDEL</sequence>
<dbReference type="AlphaFoldDB" id="A0A813CEW8"/>
<feature type="region of interest" description="Disordered" evidence="1">
    <location>
        <begin position="63"/>
        <end position="92"/>
    </location>
</feature>
<evidence type="ECO:0000313" key="3">
    <source>
        <dbReference type="Proteomes" id="UP000601435"/>
    </source>
</evidence>